<dbReference type="InterPro" id="IPR043128">
    <property type="entry name" value="Rev_trsase/Diguanyl_cyclase"/>
</dbReference>
<dbReference type="Gene3D" id="3.10.10.10">
    <property type="entry name" value="HIV Type 1 Reverse Transcriptase, subunit A, domain 1"/>
    <property type="match status" value="1"/>
</dbReference>
<organism evidence="2 3">
    <name type="scientific">Mytilus galloprovincialis</name>
    <name type="common">Mediterranean mussel</name>
    <dbReference type="NCBI Taxonomy" id="29158"/>
    <lineage>
        <taxon>Eukaryota</taxon>
        <taxon>Metazoa</taxon>
        <taxon>Spiralia</taxon>
        <taxon>Lophotrochozoa</taxon>
        <taxon>Mollusca</taxon>
        <taxon>Bivalvia</taxon>
        <taxon>Autobranchia</taxon>
        <taxon>Pteriomorphia</taxon>
        <taxon>Mytilida</taxon>
        <taxon>Mytiloidea</taxon>
        <taxon>Mytilidae</taxon>
        <taxon>Mytilinae</taxon>
        <taxon>Mytilus</taxon>
    </lineage>
</organism>
<dbReference type="InterPro" id="IPR000477">
    <property type="entry name" value="RT_dom"/>
</dbReference>
<gene>
    <name evidence="2" type="ORF">MGAL_10B063057</name>
</gene>
<comment type="caution">
    <text evidence="2">The sequence shown here is derived from an EMBL/GenBank/DDBJ whole genome shotgun (WGS) entry which is preliminary data.</text>
</comment>
<dbReference type="Gene3D" id="3.30.70.270">
    <property type="match status" value="1"/>
</dbReference>
<proteinExistence type="predicted"/>
<dbReference type="PANTHER" id="PTHR47331">
    <property type="entry name" value="PHD-TYPE DOMAIN-CONTAINING PROTEIN"/>
    <property type="match status" value="1"/>
</dbReference>
<name>A0A8B6FX77_MYTGA</name>
<dbReference type="Proteomes" id="UP000596742">
    <property type="component" value="Unassembled WGS sequence"/>
</dbReference>
<feature type="domain" description="Reverse transcriptase" evidence="1">
    <location>
        <begin position="57"/>
        <end position="186"/>
    </location>
</feature>
<accession>A0A8B6FX77</accession>
<dbReference type="AlphaFoldDB" id="A0A8B6FX77"/>
<dbReference type="InterPro" id="IPR043502">
    <property type="entry name" value="DNA/RNA_pol_sf"/>
</dbReference>
<keyword evidence="3" id="KW-1185">Reference proteome</keyword>
<dbReference type="EMBL" id="UYJE01007381">
    <property type="protein sequence ID" value="VDI54317.1"/>
    <property type="molecule type" value="Genomic_DNA"/>
</dbReference>
<sequence>MTRHILTPPIRLRSQAKLYYSRDGRFIEPDTPCCQDSESPSLNDCLSSTPPQLNKLTDFLTRFRYGNYALTTDIGKAFLQIGLDEKDHDFTRFFWLTDPINPMSGLETYIFRVILFEMTCSPFILNATLLKHLSTVKSTTAEILNRDLYVDNVLTSVNTEEAALNFFEESRKHMTNVRFNLRTWKSNSNQLSDLATKANVLHKNSDTKIL</sequence>
<protein>
    <recommendedName>
        <fullName evidence="1">Reverse transcriptase domain-containing protein</fullName>
    </recommendedName>
</protein>
<dbReference type="Pfam" id="PF00078">
    <property type="entry name" value="RVT_1"/>
    <property type="match status" value="1"/>
</dbReference>
<dbReference type="OrthoDB" id="416987at2759"/>
<evidence type="ECO:0000313" key="3">
    <source>
        <dbReference type="Proteomes" id="UP000596742"/>
    </source>
</evidence>
<dbReference type="SUPFAM" id="SSF56672">
    <property type="entry name" value="DNA/RNA polymerases"/>
    <property type="match status" value="1"/>
</dbReference>
<evidence type="ECO:0000313" key="2">
    <source>
        <dbReference type="EMBL" id="VDI54317.1"/>
    </source>
</evidence>
<reference evidence="2" key="1">
    <citation type="submission" date="2018-11" db="EMBL/GenBank/DDBJ databases">
        <authorList>
            <person name="Alioto T."/>
            <person name="Alioto T."/>
        </authorList>
    </citation>
    <scope>NUCLEOTIDE SEQUENCE</scope>
</reference>
<evidence type="ECO:0000259" key="1">
    <source>
        <dbReference type="Pfam" id="PF00078"/>
    </source>
</evidence>